<dbReference type="RefSeq" id="WP_073716538.1">
    <property type="nucleotide sequence ID" value="NZ_MQVR01000030.1"/>
</dbReference>
<dbReference type="Pfam" id="PF03932">
    <property type="entry name" value="CutC"/>
    <property type="match status" value="1"/>
</dbReference>
<dbReference type="AlphaFoldDB" id="A0A1Q5Q2I3"/>
<comment type="subcellular location">
    <subcellularLocation>
        <location evidence="2">Cytoplasm</location>
    </subcellularLocation>
</comment>
<dbReference type="InterPro" id="IPR036822">
    <property type="entry name" value="CutC-like_dom_sf"/>
</dbReference>
<keyword evidence="2" id="KW-0963">Cytoplasm</keyword>
<reference evidence="4" key="1">
    <citation type="submission" date="2016-12" db="EMBL/GenBank/DDBJ databases">
        <authorList>
            <person name="Meng X."/>
        </authorList>
    </citation>
    <scope>NUCLEOTIDE SEQUENCE [LARGE SCALE GENOMIC DNA]</scope>
    <source>
        <strain evidence="4">DSM 19116</strain>
    </source>
</reference>
<dbReference type="EMBL" id="MQVR01000030">
    <property type="protein sequence ID" value="OKL54027.1"/>
    <property type="molecule type" value="Genomic_DNA"/>
</dbReference>
<comment type="similarity">
    <text evidence="1 2">Belongs to the CutC family.</text>
</comment>
<dbReference type="SUPFAM" id="SSF110395">
    <property type="entry name" value="CutC-like"/>
    <property type="match status" value="1"/>
</dbReference>
<sequence length="246" mass="25239">MATIEIAVQDAAGAAIAKERGANRIELCSALTTGGLTPSLALTEAAVAVGIDVAVLVRPRPGDFEHSPDEIELCARDIELAIQAGASGVVIGALREGGLDTEAIAHWRDVARAQHVDAEITVHRCVDVLLDQGMSPQALLAELNELGGITRILTSGGAPTCREGREVLGELARNSGAIEIQAGGGLKPADIPDLLERGLRAFHLSARAEKVSGPTGPGGGSSSYDVTDADVVAQAVACTSPESESR</sequence>
<keyword evidence="4" id="KW-1185">Reference proteome</keyword>
<dbReference type="PANTHER" id="PTHR12598:SF0">
    <property type="entry name" value="COPPER HOMEOSTASIS PROTEIN CUTC HOMOLOG"/>
    <property type="match status" value="1"/>
</dbReference>
<dbReference type="HAMAP" id="MF_00795">
    <property type="entry name" value="CutC"/>
    <property type="match status" value="1"/>
</dbReference>
<organism evidence="3 4">
    <name type="scientific">Bowdeniella nasicola</name>
    <dbReference type="NCBI Taxonomy" id="208480"/>
    <lineage>
        <taxon>Bacteria</taxon>
        <taxon>Bacillati</taxon>
        <taxon>Actinomycetota</taxon>
        <taxon>Actinomycetes</taxon>
        <taxon>Actinomycetales</taxon>
        <taxon>Actinomycetaceae</taxon>
        <taxon>Bowdeniella</taxon>
    </lineage>
</organism>
<accession>A0A1Q5Q2I3</accession>
<protein>
    <recommendedName>
        <fullName evidence="2">PF03932 family protein CutC</fullName>
    </recommendedName>
</protein>
<evidence type="ECO:0000313" key="4">
    <source>
        <dbReference type="Proteomes" id="UP000185628"/>
    </source>
</evidence>
<evidence type="ECO:0000256" key="2">
    <source>
        <dbReference type="HAMAP-Rule" id="MF_00795"/>
    </source>
</evidence>
<evidence type="ECO:0000256" key="1">
    <source>
        <dbReference type="ARBA" id="ARBA00007768"/>
    </source>
</evidence>
<dbReference type="Proteomes" id="UP000185628">
    <property type="component" value="Unassembled WGS sequence"/>
</dbReference>
<gene>
    <name evidence="2" type="primary">cutC</name>
    <name evidence="3" type="ORF">BSZ39_06370</name>
</gene>
<evidence type="ECO:0000313" key="3">
    <source>
        <dbReference type="EMBL" id="OKL54027.1"/>
    </source>
</evidence>
<proteinExistence type="inferred from homology"/>
<dbReference type="GO" id="GO:0005507">
    <property type="term" value="F:copper ion binding"/>
    <property type="evidence" value="ECO:0007669"/>
    <property type="project" value="TreeGrafter"/>
</dbReference>
<dbReference type="Gene3D" id="3.20.20.380">
    <property type="entry name" value="Copper homeostasis (CutC) domain"/>
    <property type="match status" value="1"/>
</dbReference>
<comment type="caution">
    <text evidence="3">The sequence shown here is derived from an EMBL/GenBank/DDBJ whole genome shotgun (WGS) entry which is preliminary data.</text>
</comment>
<dbReference type="OrthoDB" id="9815677at2"/>
<comment type="caution">
    <text evidence="2">Once thought to be involved in copper homeostasis, experiments in E.coli have shown this is not the case.</text>
</comment>
<dbReference type="GO" id="GO:0005737">
    <property type="term" value="C:cytoplasm"/>
    <property type="evidence" value="ECO:0007669"/>
    <property type="project" value="UniProtKB-SubCell"/>
</dbReference>
<dbReference type="PANTHER" id="PTHR12598">
    <property type="entry name" value="COPPER HOMEOSTASIS PROTEIN CUTC"/>
    <property type="match status" value="1"/>
</dbReference>
<name>A0A1Q5Q2I3_9ACTO</name>
<dbReference type="InterPro" id="IPR005627">
    <property type="entry name" value="CutC-like"/>
</dbReference>